<dbReference type="Pfam" id="PF20272">
    <property type="entry name" value="E2-Crich"/>
    <property type="match status" value="1"/>
</dbReference>
<name>A0A7Z8Y442_9CAUL</name>
<comment type="caution">
    <text evidence="3">The sequence shown here is derived from an EMBL/GenBank/DDBJ whole genome shotgun (WGS) entry which is preliminary data.</text>
</comment>
<sequence>MSASSSGRTAAFVAAQAEAHDASIVGATDDALTVELRLRRASGRRKTYRLTIDTRGLEPRVREAESEHLPRFCPNRHLSDDGWFCLNYSEEDPHPVHDTESATAFWGRLLKYLTLQETTTVLRRWPSTHDWAHGLAAGAQARAERAAAALGSAFSVALDRRRLKAVHQKGSPFILLLDGQRRLCSLWVDLRRVATLRQLCLCDSGRALACCGDHADQAAALTLALMDWERQEQRFWEYAKDRPCCGQLDVCPLKPSETQNPTDELAEAA</sequence>
<feature type="domain" description="Prokaryotic E2" evidence="2">
    <location>
        <begin position="21"/>
        <end position="127"/>
    </location>
</feature>
<keyword evidence="4" id="KW-1185">Reference proteome</keyword>
<feature type="domain" description="Cysteine-rich" evidence="1">
    <location>
        <begin position="132"/>
        <end position="253"/>
    </location>
</feature>
<organism evidence="3 4">
    <name type="scientific">Brevundimonas mediterranea</name>
    <dbReference type="NCBI Taxonomy" id="74329"/>
    <lineage>
        <taxon>Bacteria</taxon>
        <taxon>Pseudomonadati</taxon>
        <taxon>Pseudomonadota</taxon>
        <taxon>Alphaproteobacteria</taxon>
        <taxon>Caulobacterales</taxon>
        <taxon>Caulobacteraceae</taxon>
        <taxon>Brevundimonas</taxon>
    </lineage>
</organism>
<dbReference type="AlphaFoldDB" id="A0A7Z8Y442"/>
<dbReference type="EMBL" id="UXHF01000040">
    <property type="protein sequence ID" value="VDC50555.1"/>
    <property type="molecule type" value="Genomic_DNA"/>
</dbReference>
<reference evidence="3 4" key="1">
    <citation type="submission" date="2018-11" db="EMBL/GenBank/DDBJ databases">
        <authorList>
            <person name="Peiro R."/>
            <person name="Begona"/>
            <person name="Cbmso G."/>
            <person name="Lopez M."/>
            <person name="Gonzalez S."/>
            <person name="Sacristan E."/>
            <person name="Castillo E."/>
        </authorList>
    </citation>
    <scope>NUCLEOTIDE SEQUENCE [LARGE SCALE GENOMIC DNA]</scope>
    <source>
        <strain evidence="3">Brev_genome</strain>
    </source>
</reference>
<dbReference type="Pfam" id="PF20298">
    <property type="entry name" value="E2-ntca"/>
    <property type="match status" value="1"/>
</dbReference>
<dbReference type="InterPro" id="IPR046891">
    <property type="entry name" value="E2-ntca"/>
</dbReference>
<evidence type="ECO:0000259" key="1">
    <source>
        <dbReference type="Pfam" id="PF20272"/>
    </source>
</evidence>
<dbReference type="InterPro" id="IPR046892">
    <property type="entry name" value="E2-Crich"/>
</dbReference>
<evidence type="ECO:0000259" key="2">
    <source>
        <dbReference type="Pfam" id="PF20298"/>
    </source>
</evidence>
<accession>A0A7Z8Y442</accession>
<gene>
    <name evidence="3" type="ORF">BREV_BREV_02043</name>
</gene>
<protein>
    <submittedName>
        <fullName evidence="3">Uncharacterized protein</fullName>
    </submittedName>
</protein>
<dbReference type="Proteomes" id="UP000289220">
    <property type="component" value="Unassembled WGS sequence"/>
</dbReference>
<evidence type="ECO:0000313" key="4">
    <source>
        <dbReference type="Proteomes" id="UP000289220"/>
    </source>
</evidence>
<evidence type="ECO:0000313" key="3">
    <source>
        <dbReference type="EMBL" id="VDC50555.1"/>
    </source>
</evidence>
<dbReference type="RefSeq" id="WP_154726279.1">
    <property type="nucleotide sequence ID" value="NZ_UXHF01000040.1"/>
</dbReference>
<proteinExistence type="predicted"/>